<dbReference type="RefSeq" id="WP_188083124.1">
    <property type="nucleotide sequence ID" value="NZ_JBHLWK010000015.1"/>
</dbReference>
<dbReference type="InterPro" id="IPR009057">
    <property type="entry name" value="Homeodomain-like_sf"/>
</dbReference>
<feature type="domain" description="Integrase catalytic" evidence="1">
    <location>
        <begin position="118"/>
        <end position="293"/>
    </location>
</feature>
<evidence type="ECO:0000313" key="3">
    <source>
        <dbReference type="Proteomes" id="UP001589798"/>
    </source>
</evidence>
<dbReference type="PANTHER" id="PTHR35004:SF7">
    <property type="entry name" value="INTEGRASE PROTEIN"/>
    <property type="match status" value="1"/>
</dbReference>
<dbReference type="InterPro" id="IPR036397">
    <property type="entry name" value="RNaseH_sf"/>
</dbReference>
<dbReference type="SUPFAM" id="SSF46689">
    <property type="entry name" value="Homeodomain-like"/>
    <property type="match status" value="1"/>
</dbReference>
<dbReference type="PROSITE" id="PS50994">
    <property type="entry name" value="INTEGRASE"/>
    <property type="match status" value="1"/>
</dbReference>
<dbReference type="InterPro" id="IPR012337">
    <property type="entry name" value="RNaseH-like_sf"/>
</dbReference>
<dbReference type="EMBL" id="JBHLWK010000015">
    <property type="protein sequence ID" value="MFC0205053.1"/>
    <property type="molecule type" value="Genomic_DNA"/>
</dbReference>
<comment type="caution">
    <text evidence="2">The sequence shown here is derived from an EMBL/GenBank/DDBJ whole genome shotgun (WGS) entry which is preliminary data.</text>
</comment>
<gene>
    <name evidence="2" type="ORF">ACFFJC_12325</name>
</gene>
<reference evidence="2 3" key="1">
    <citation type="submission" date="2024-09" db="EMBL/GenBank/DDBJ databases">
        <authorList>
            <person name="Sun Q."/>
            <person name="Mori K."/>
        </authorList>
    </citation>
    <scope>NUCLEOTIDE SEQUENCE [LARGE SCALE GENOMIC DNA]</scope>
    <source>
        <strain evidence="2 3">CCM 7706</strain>
    </source>
</reference>
<dbReference type="InterPro" id="IPR047656">
    <property type="entry name" value="IS481-like_transpos"/>
</dbReference>
<accession>A0ABV6CWE7</accession>
<evidence type="ECO:0000259" key="1">
    <source>
        <dbReference type="PROSITE" id="PS50994"/>
    </source>
</evidence>
<protein>
    <submittedName>
        <fullName evidence="2">IS481 family transposase</fullName>
    </submittedName>
</protein>
<dbReference type="Proteomes" id="UP001589798">
    <property type="component" value="Unassembled WGS sequence"/>
</dbReference>
<dbReference type="SUPFAM" id="SSF53098">
    <property type="entry name" value="Ribonuclease H-like"/>
    <property type="match status" value="1"/>
</dbReference>
<dbReference type="PANTHER" id="PTHR35004">
    <property type="entry name" value="TRANSPOSASE RV3428C-RELATED"/>
    <property type="match status" value="1"/>
</dbReference>
<dbReference type="Pfam" id="PF00665">
    <property type="entry name" value="rve"/>
    <property type="match status" value="1"/>
</dbReference>
<proteinExistence type="predicted"/>
<name>A0ABV6CWE7_9SPHN</name>
<dbReference type="InterPro" id="IPR001584">
    <property type="entry name" value="Integrase_cat-core"/>
</dbReference>
<sequence>MVQIHPQARTTPAVRAEIARSTERTSVVAKRYGISDETVRKWRRRGEQAVQDRSSRPTRLAWRMNEEERAIICAVRKATGFALDDLTFVLRHFLPHLNRNSIYRVLKAEGLNRRPPKPAAQPRKGQGRFQDYDLGFVHIDVKHLPKLRTADGEIRKRFLYVAIDRCSRFVHLDVYDAENAANAITFLKAARRAFPFRITHVLTDRGSCFTADDFEQACAKMRINHRTTRPYTPQTNGMVERFNGRIASEVLGINVAGHADLEILLTGFNRAYNRRRQRVLQGSSPRQMVEKRIGLMPSLANPLYNPKAPDDLMAKVDDILYYANDVSQPDS</sequence>
<dbReference type="NCBIfam" id="NF033577">
    <property type="entry name" value="transpos_IS481"/>
    <property type="match status" value="1"/>
</dbReference>
<evidence type="ECO:0000313" key="2">
    <source>
        <dbReference type="EMBL" id="MFC0205053.1"/>
    </source>
</evidence>
<organism evidence="2 3">
    <name type="scientific">Novosphingobium soli</name>
    <dbReference type="NCBI Taxonomy" id="574956"/>
    <lineage>
        <taxon>Bacteria</taxon>
        <taxon>Pseudomonadati</taxon>
        <taxon>Pseudomonadota</taxon>
        <taxon>Alphaproteobacteria</taxon>
        <taxon>Sphingomonadales</taxon>
        <taxon>Sphingomonadaceae</taxon>
        <taxon>Novosphingobium</taxon>
    </lineage>
</organism>
<keyword evidence="3" id="KW-1185">Reference proteome</keyword>
<dbReference type="Gene3D" id="3.30.420.10">
    <property type="entry name" value="Ribonuclease H-like superfamily/Ribonuclease H"/>
    <property type="match status" value="1"/>
</dbReference>